<evidence type="ECO:0000256" key="2">
    <source>
        <dbReference type="SAM" id="MobiDB-lite"/>
    </source>
</evidence>
<evidence type="ECO:0000256" key="1">
    <source>
        <dbReference type="ARBA" id="ARBA00008455"/>
    </source>
</evidence>
<dbReference type="PROSITE" id="PS00639">
    <property type="entry name" value="THIOL_PROTEASE_HIS"/>
    <property type="match status" value="1"/>
</dbReference>
<dbReference type="EMBL" id="FOYS01000001">
    <property type="protein sequence ID" value="SFR36379.1"/>
    <property type="molecule type" value="Genomic_DNA"/>
</dbReference>
<proteinExistence type="inferred from homology"/>
<dbReference type="GO" id="GO:0008234">
    <property type="term" value="F:cysteine-type peptidase activity"/>
    <property type="evidence" value="ECO:0007669"/>
    <property type="project" value="InterPro"/>
</dbReference>
<dbReference type="PANTHER" id="PTHR12411">
    <property type="entry name" value="CYSTEINE PROTEASE FAMILY C1-RELATED"/>
    <property type="match status" value="1"/>
</dbReference>
<reference evidence="5" key="1">
    <citation type="submission" date="2016-10" db="EMBL/GenBank/DDBJ databases">
        <authorList>
            <person name="Varghese N."/>
            <person name="Submissions S."/>
        </authorList>
    </citation>
    <scope>NUCLEOTIDE SEQUENCE [LARGE SCALE GENOMIC DNA]</scope>
    <source>
        <strain evidence="5">CGMCC 1.8711</strain>
    </source>
</reference>
<dbReference type="InterPro" id="IPR025660">
    <property type="entry name" value="Pept_his_AS"/>
</dbReference>
<feature type="region of interest" description="Disordered" evidence="2">
    <location>
        <begin position="51"/>
        <end position="87"/>
    </location>
</feature>
<comment type="similarity">
    <text evidence="1">Belongs to the peptidase C1 family.</text>
</comment>
<keyword evidence="4" id="KW-0378">Hydrolase</keyword>
<accession>A0A1I6G2G9</accession>
<dbReference type="GO" id="GO:0006508">
    <property type="term" value="P:proteolysis"/>
    <property type="evidence" value="ECO:0007669"/>
    <property type="project" value="UniProtKB-KW"/>
</dbReference>
<name>A0A1I6G2G9_9EURY</name>
<organism evidence="4 5">
    <name type="scientific">Halogeometricum limi</name>
    <dbReference type="NCBI Taxonomy" id="555875"/>
    <lineage>
        <taxon>Archaea</taxon>
        <taxon>Methanobacteriati</taxon>
        <taxon>Methanobacteriota</taxon>
        <taxon>Stenosarchaea group</taxon>
        <taxon>Halobacteria</taxon>
        <taxon>Halobacteriales</taxon>
        <taxon>Haloferacaceae</taxon>
        <taxon>Halogeometricum</taxon>
    </lineage>
</organism>
<sequence length="673" mass="74274">MSDVELASRFTESDDGTVTYRIMVRSDDSMAGPLDVDEAMVADADAHAPAHDDLFDADSGDGEMADAPSEPAGPQTDPPEMPMDEEDGGYEFTDVVLISPDDFDYNPELTEADRKAAEPIDEQMNGLDAYFDRNAILDVDDDSMDAEMAGLPPVVDLRSRQSSVKHQGGRGTCVSHAAMALLESFQHIPEDLSEQYTHYKFNEFLERPHDENKGLRTTDSAPFLARSDGRVCTESDWPYVASQSTINTLVDNGTYGPPTSAVADQTYGYKADAYKIVTNAGLTGESIRNTRYLEALLYQGFTPVIGTWVGWDDKDNNGVLDPRFDGTGAPIRLGGHAMLLVGYNRTEQYFVLKNSWGTGWGHEGYGYLHYDYIRTNFKYGYVVEEVVPESAATPVPRQLAQAPFSSDRISRAQLRAAVLFMRSSAGRYAVAEAYAGPNLSLRHLRVYNPDGSLHLERDSLVVRSSYLFDVDSARETRTDADFWWHGVRRGVHYLECRNGAMACIGFDLAGLSVRDIARTRLSSTAVPAADLDYAVVVGRTTANRPFKLLAHVDETDTSLDVSSLEVLRWNGSRRQYKRNVSIPSSWTYNLDTGSQGGGRYADLWWHVVSQGVGFLERYSTARTQLVWCLGDGAERLEREMAPAAEVDHAVEPATPEMVDTPAPVAETDGGATR</sequence>
<dbReference type="SUPFAM" id="SSF54001">
    <property type="entry name" value="Cysteine proteinases"/>
    <property type="match status" value="1"/>
</dbReference>
<keyword evidence="5" id="KW-1185">Reference proteome</keyword>
<dbReference type="Gene3D" id="3.90.70.10">
    <property type="entry name" value="Cysteine proteinases"/>
    <property type="match status" value="1"/>
</dbReference>
<dbReference type="Proteomes" id="UP000243250">
    <property type="component" value="Unassembled WGS sequence"/>
</dbReference>
<evidence type="ECO:0000259" key="3">
    <source>
        <dbReference type="SMART" id="SM00645"/>
    </source>
</evidence>
<dbReference type="InterPro" id="IPR013128">
    <property type="entry name" value="Peptidase_C1A"/>
</dbReference>
<dbReference type="Pfam" id="PF00112">
    <property type="entry name" value="Peptidase_C1"/>
    <property type="match status" value="1"/>
</dbReference>
<feature type="domain" description="Peptidase C1A papain C-terminal" evidence="3">
    <location>
        <begin position="151"/>
        <end position="381"/>
    </location>
</feature>
<dbReference type="AlphaFoldDB" id="A0A1I6G2G9"/>
<dbReference type="CDD" id="cd02619">
    <property type="entry name" value="Peptidase_C1"/>
    <property type="match status" value="1"/>
</dbReference>
<protein>
    <submittedName>
        <fullName evidence="4">Cysteine protease, C1A family</fullName>
    </submittedName>
</protein>
<gene>
    <name evidence="4" type="ORF">SAMN04488124_0762</name>
</gene>
<evidence type="ECO:0000313" key="5">
    <source>
        <dbReference type="Proteomes" id="UP000243250"/>
    </source>
</evidence>
<keyword evidence="4" id="KW-0645">Protease</keyword>
<dbReference type="STRING" id="555875.SAMN04488124_0762"/>
<dbReference type="InterPro" id="IPR000668">
    <property type="entry name" value="Peptidase_C1A_C"/>
</dbReference>
<feature type="compositionally biased region" description="Acidic residues" evidence="2">
    <location>
        <begin position="55"/>
        <end position="64"/>
    </location>
</feature>
<dbReference type="InterPro" id="IPR038765">
    <property type="entry name" value="Papain-like_cys_pep_sf"/>
</dbReference>
<evidence type="ECO:0000313" key="4">
    <source>
        <dbReference type="EMBL" id="SFR36379.1"/>
    </source>
</evidence>
<dbReference type="SMART" id="SM00645">
    <property type="entry name" value="Pept_C1"/>
    <property type="match status" value="1"/>
</dbReference>